<name>A0A4U1BUK5_9SPHI</name>
<organism evidence="2 3">
    <name type="scientific">Pedobacter cryophilus</name>
    <dbReference type="NCBI Taxonomy" id="2571271"/>
    <lineage>
        <taxon>Bacteria</taxon>
        <taxon>Pseudomonadati</taxon>
        <taxon>Bacteroidota</taxon>
        <taxon>Sphingobacteriia</taxon>
        <taxon>Sphingobacteriales</taxon>
        <taxon>Sphingobacteriaceae</taxon>
        <taxon>Pedobacter</taxon>
    </lineage>
</organism>
<evidence type="ECO:0000313" key="3">
    <source>
        <dbReference type="Proteomes" id="UP000308181"/>
    </source>
</evidence>
<dbReference type="InterPro" id="IPR051030">
    <property type="entry name" value="Vitamin_B12-ABC_binding"/>
</dbReference>
<dbReference type="RefSeq" id="WP_136827231.1">
    <property type="nucleotide sequence ID" value="NZ_SWBP01000005.1"/>
</dbReference>
<evidence type="ECO:0000313" key="2">
    <source>
        <dbReference type="EMBL" id="TKB96362.1"/>
    </source>
</evidence>
<keyword evidence="3" id="KW-1185">Reference proteome</keyword>
<dbReference type="PROSITE" id="PS50983">
    <property type="entry name" value="FE_B12_PBP"/>
    <property type="match status" value="1"/>
</dbReference>
<dbReference type="OrthoDB" id="9787772at2"/>
<comment type="caution">
    <text evidence="2">The sequence shown here is derived from an EMBL/GenBank/DDBJ whole genome shotgun (WGS) entry which is preliminary data.</text>
</comment>
<feature type="domain" description="Fe/B12 periplasmic-binding" evidence="1">
    <location>
        <begin position="5"/>
        <end position="293"/>
    </location>
</feature>
<gene>
    <name evidence="2" type="ORF">FA046_14380</name>
</gene>
<reference evidence="2 3" key="1">
    <citation type="submission" date="2019-04" db="EMBL/GenBank/DDBJ databases">
        <title>Pedobacter sp. AR-3-17 sp. nov., isolated from Arctic soil.</title>
        <authorList>
            <person name="Dahal R.H."/>
            <person name="Kim D.-U."/>
        </authorList>
    </citation>
    <scope>NUCLEOTIDE SEQUENCE [LARGE SCALE GENOMIC DNA]</scope>
    <source>
        <strain evidence="2 3">AR-3-17</strain>
    </source>
</reference>
<protein>
    <submittedName>
        <fullName evidence="2">Cobalamin-binding protein</fullName>
    </submittedName>
</protein>
<dbReference type="SUPFAM" id="SSF53807">
    <property type="entry name" value="Helical backbone' metal receptor"/>
    <property type="match status" value="1"/>
</dbReference>
<dbReference type="CDD" id="cd01144">
    <property type="entry name" value="BtuF"/>
    <property type="match status" value="1"/>
</dbReference>
<dbReference type="AlphaFoldDB" id="A0A4U1BUK5"/>
<sequence>MHKKRIISLLPAATEIICALGLEDNLVGRSHECDFPLSVKELPVCSDAKFVSGNSSVEIDRQVKEILSDALSIYKIDKALIESLKPDIIITQAQCEVCAVSEKDVEEALSDLLKNNTRLISLQPNTLTDIFREIKETAVILEIEETGNQLIEDLQERIDLVKHKLKFFPSKPKVACIEWLSPMMIAGNWIPELIEIAGGMPILTENGKHSPFVTWEQIYDENPDVMVVSPCGFTIDRTLREIDLLINLPGWRDLTAVKNNMIYIADGNAYFNRSGPRVVDTIEMLAEMITPKYLVFGYEGEGWIKFES</sequence>
<dbReference type="Gene3D" id="3.40.50.1980">
    <property type="entry name" value="Nitrogenase molybdenum iron protein domain"/>
    <property type="match status" value="2"/>
</dbReference>
<dbReference type="InterPro" id="IPR002491">
    <property type="entry name" value="ABC_transptr_periplasmic_BD"/>
</dbReference>
<dbReference type="PANTHER" id="PTHR42860:SF1">
    <property type="entry name" value="VITAMIN B12-BINDING PROTEIN"/>
    <property type="match status" value="1"/>
</dbReference>
<dbReference type="PANTHER" id="PTHR42860">
    <property type="entry name" value="VITAMIN B12-BINDING PROTEIN"/>
    <property type="match status" value="1"/>
</dbReference>
<dbReference type="Pfam" id="PF01497">
    <property type="entry name" value="Peripla_BP_2"/>
    <property type="match status" value="1"/>
</dbReference>
<proteinExistence type="predicted"/>
<evidence type="ECO:0000259" key="1">
    <source>
        <dbReference type="PROSITE" id="PS50983"/>
    </source>
</evidence>
<dbReference type="Proteomes" id="UP000308181">
    <property type="component" value="Unassembled WGS sequence"/>
</dbReference>
<dbReference type="EMBL" id="SWBP01000005">
    <property type="protein sequence ID" value="TKB96362.1"/>
    <property type="molecule type" value="Genomic_DNA"/>
</dbReference>
<accession>A0A4U1BUK5</accession>